<evidence type="ECO:0008006" key="9">
    <source>
        <dbReference type="Google" id="ProtNLM"/>
    </source>
</evidence>
<dbReference type="GO" id="GO:0016987">
    <property type="term" value="F:sigma factor activity"/>
    <property type="evidence" value="ECO:0007669"/>
    <property type="project" value="UniProtKB-KW"/>
</dbReference>
<dbReference type="InterPro" id="IPR036388">
    <property type="entry name" value="WH-like_DNA-bd_sf"/>
</dbReference>
<dbReference type="GO" id="GO:0003677">
    <property type="term" value="F:DNA binding"/>
    <property type="evidence" value="ECO:0007669"/>
    <property type="project" value="InterPro"/>
</dbReference>
<dbReference type="GO" id="GO:0006352">
    <property type="term" value="P:DNA-templated transcription initiation"/>
    <property type="evidence" value="ECO:0007669"/>
    <property type="project" value="InterPro"/>
</dbReference>
<dbReference type="PANTHER" id="PTHR43133:SF51">
    <property type="entry name" value="RNA POLYMERASE SIGMA FACTOR"/>
    <property type="match status" value="1"/>
</dbReference>
<feature type="region of interest" description="Disordered" evidence="5">
    <location>
        <begin position="1"/>
        <end position="29"/>
    </location>
</feature>
<dbReference type="Gene3D" id="1.10.1740.10">
    <property type="match status" value="1"/>
</dbReference>
<feature type="domain" description="RNA polymerase sigma factor 70 region 4 type 2" evidence="7">
    <location>
        <begin position="145"/>
        <end position="196"/>
    </location>
</feature>
<dbReference type="SUPFAM" id="SSF88659">
    <property type="entry name" value="Sigma3 and sigma4 domains of RNA polymerase sigma factors"/>
    <property type="match status" value="1"/>
</dbReference>
<evidence type="ECO:0000259" key="7">
    <source>
        <dbReference type="Pfam" id="PF08281"/>
    </source>
</evidence>
<keyword evidence="2" id="KW-0805">Transcription regulation</keyword>
<evidence type="ECO:0000256" key="1">
    <source>
        <dbReference type="ARBA" id="ARBA00010641"/>
    </source>
</evidence>
<proteinExistence type="inferred from homology"/>
<evidence type="ECO:0000256" key="5">
    <source>
        <dbReference type="SAM" id="MobiDB-lite"/>
    </source>
</evidence>
<name>A0A0F9FB38_9ZZZZ</name>
<sequence length="221" mass="25924">MRAPTPHKTHGDRGTLPVRANAADAPPAECPKSDREAFGRLYDCYYSRILNYLYRRTLNIAVAEDLTSNTFFKALRSLERYHDTGAFGAWLFRIATNEVRMYWRSRSRQLERTPEVQAELRRIHFALQERQTAGEVEARIQQFTELRRTLRALPERYQTVLVLRYFEGFSYEDIAEILHKKLGTIKSRIHRALKRLGREIERREGTSHHGRHSVGLEGERP</sequence>
<dbReference type="Pfam" id="PF08281">
    <property type="entry name" value="Sigma70_r4_2"/>
    <property type="match status" value="1"/>
</dbReference>
<feature type="compositionally biased region" description="Basic residues" evidence="5">
    <location>
        <begin position="1"/>
        <end position="10"/>
    </location>
</feature>
<keyword evidence="4" id="KW-0804">Transcription</keyword>
<evidence type="ECO:0000256" key="2">
    <source>
        <dbReference type="ARBA" id="ARBA00023015"/>
    </source>
</evidence>
<gene>
    <name evidence="8" type="ORF">LCGC14_1973020</name>
</gene>
<dbReference type="InterPro" id="IPR013324">
    <property type="entry name" value="RNA_pol_sigma_r3/r4-like"/>
</dbReference>
<dbReference type="Pfam" id="PF04542">
    <property type="entry name" value="Sigma70_r2"/>
    <property type="match status" value="1"/>
</dbReference>
<feature type="region of interest" description="Disordered" evidence="5">
    <location>
        <begin position="200"/>
        <end position="221"/>
    </location>
</feature>
<dbReference type="Gene3D" id="1.10.10.10">
    <property type="entry name" value="Winged helix-like DNA-binding domain superfamily/Winged helix DNA-binding domain"/>
    <property type="match status" value="1"/>
</dbReference>
<dbReference type="EMBL" id="LAZR01021935">
    <property type="protein sequence ID" value="KKL83609.1"/>
    <property type="molecule type" value="Genomic_DNA"/>
</dbReference>
<organism evidence="8">
    <name type="scientific">marine sediment metagenome</name>
    <dbReference type="NCBI Taxonomy" id="412755"/>
    <lineage>
        <taxon>unclassified sequences</taxon>
        <taxon>metagenomes</taxon>
        <taxon>ecological metagenomes</taxon>
    </lineage>
</organism>
<evidence type="ECO:0000256" key="3">
    <source>
        <dbReference type="ARBA" id="ARBA00023082"/>
    </source>
</evidence>
<evidence type="ECO:0000256" key="4">
    <source>
        <dbReference type="ARBA" id="ARBA00023163"/>
    </source>
</evidence>
<comment type="similarity">
    <text evidence="1">Belongs to the sigma-70 factor family. ECF subfamily.</text>
</comment>
<dbReference type="InterPro" id="IPR014284">
    <property type="entry name" value="RNA_pol_sigma-70_dom"/>
</dbReference>
<dbReference type="InterPro" id="IPR007627">
    <property type="entry name" value="RNA_pol_sigma70_r2"/>
</dbReference>
<reference evidence="8" key="1">
    <citation type="journal article" date="2015" name="Nature">
        <title>Complex archaea that bridge the gap between prokaryotes and eukaryotes.</title>
        <authorList>
            <person name="Spang A."/>
            <person name="Saw J.H."/>
            <person name="Jorgensen S.L."/>
            <person name="Zaremba-Niedzwiedzka K."/>
            <person name="Martijn J."/>
            <person name="Lind A.E."/>
            <person name="van Eijk R."/>
            <person name="Schleper C."/>
            <person name="Guy L."/>
            <person name="Ettema T.J."/>
        </authorList>
    </citation>
    <scope>NUCLEOTIDE SEQUENCE</scope>
</reference>
<dbReference type="NCBIfam" id="TIGR02937">
    <property type="entry name" value="sigma70-ECF"/>
    <property type="match status" value="1"/>
</dbReference>
<accession>A0A0F9FB38</accession>
<protein>
    <recommendedName>
        <fullName evidence="9">HTH luxR-type domain-containing protein</fullName>
    </recommendedName>
</protein>
<evidence type="ECO:0000259" key="6">
    <source>
        <dbReference type="Pfam" id="PF04542"/>
    </source>
</evidence>
<dbReference type="InterPro" id="IPR013249">
    <property type="entry name" value="RNA_pol_sigma70_r4_t2"/>
</dbReference>
<feature type="domain" description="RNA polymerase sigma-70 region 2" evidence="6">
    <location>
        <begin position="41"/>
        <end position="108"/>
    </location>
</feature>
<dbReference type="InterPro" id="IPR013325">
    <property type="entry name" value="RNA_pol_sigma_r2"/>
</dbReference>
<keyword evidence="3" id="KW-0731">Sigma factor</keyword>
<comment type="caution">
    <text evidence="8">The sequence shown here is derived from an EMBL/GenBank/DDBJ whole genome shotgun (WGS) entry which is preliminary data.</text>
</comment>
<dbReference type="AlphaFoldDB" id="A0A0F9FB38"/>
<dbReference type="SUPFAM" id="SSF88946">
    <property type="entry name" value="Sigma2 domain of RNA polymerase sigma factors"/>
    <property type="match status" value="1"/>
</dbReference>
<dbReference type="InterPro" id="IPR039425">
    <property type="entry name" value="RNA_pol_sigma-70-like"/>
</dbReference>
<dbReference type="CDD" id="cd06171">
    <property type="entry name" value="Sigma70_r4"/>
    <property type="match status" value="1"/>
</dbReference>
<dbReference type="PANTHER" id="PTHR43133">
    <property type="entry name" value="RNA POLYMERASE ECF-TYPE SIGMA FACTO"/>
    <property type="match status" value="1"/>
</dbReference>
<evidence type="ECO:0000313" key="8">
    <source>
        <dbReference type="EMBL" id="KKL83609.1"/>
    </source>
</evidence>